<name>A0A3R7GV25_CLOSI</name>
<dbReference type="EMBL" id="NIRI02000056">
    <property type="protein sequence ID" value="KAG5443471.1"/>
    <property type="molecule type" value="Genomic_DNA"/>
</dbReference>
<accession>A0A3R7GV25</accession>
<comment type="caution">
    <text evidence="1">The sequence shown here is derived from an EMBL/GenBank/DDBJ whole genome shotgun (WGS) entry which is preliminary data.</text>
</comment>
<proteinExistence type="predicted"/>
<protein>
    <submittedName>
        <fullName evidence="1">Uncharacterized protein</fullName>
    </submittedName>
</protein>
<reference evidence="1 2" key="2">
    <citation type="journal article" date="2021" name="Genomics">
        <title>High-quality reference genome for Clonorchis sinensis.</title>
        <authorList>
            <person name="Young N.D."/>
            <person name="Stroehlein A.J."/>
            <person name="Kinkar L."/>
            <person name="Wang T."/>
            <person name="Sohn W.M."/>
            <person name="Chang B.C.H."/>
            <person name="Kaur P."/>
            <person name="Weisz D."/>
            <person name="Dudchenko O."/>
            <person name="Aiden E.L."/>
            <person name="Korhonen P.K."/>
            <person name="Gasser R.B."/>
        </authorList>
    </citation>
    <scope>NUCLEOTIDE SEQUENCE [LARGE SCALE GENOMIC DNA]</scope>
    <source>
        <strain evidence="1">Cs-k2</strain>
    </source>
</reference>
<dbReference type="InParanoid" id="A0A3R7GV25"/>
<sequence length="292" mass="33955">MLFAMHSDSKYSQTSFCRECVLQIRSMGKSNADRYQEIIPLLLMAVLVNLRSDGIIRCQLRWRKLYDDVYQLESPISFPIGALYIVKLIQVSVSKPRYTIQQNNWTMVVGLFAGLGDLAADITPLVKVTSSVHYDRKYLQRNNFILPCKPQLSSFHKFFVKLDYSRQAYTTPKAYKVSTKLKQRFGKNLVRYELMHGNPPQCEDKISEVSDFQEIDMEATSCSMVIRFINSYTGALMRSNETSWNSMENIWQYSRFDRHRATTRDDGSCLELENDNGAFDTIVIAYYLCKHW</sequence>
<organism evidence="1 2">
    <name type="scientific">Clonorchis sinensis</name>
    <name type="common">Chinese liver fluke</name>
    <dbReference type="NCBI Taxonomy" id="79923"/>
    <lineage>
        <taxon>Eukaryota</taxon>
        <taxon>Metazoa</taxon>
        <taxon>Spiralia</taxon>
        <taxon>Lophotrochozoa</taxon>
        <taxon>Platyhelminthes</taxon>
        <taxon>Trematoda</taxon>
        <taxon>Digenea</taxon>
        <taxon>Opisthorchiida</taxon>
        <taxon>Opisthorchiata</taxon>
        <taxon>Opisthorchiidae</taxon>
        <taxon>Clonorchis</taxon>
    </lineage>
</organism>
<evidence type="ECO:0000313" key="1">
    <source>
        <dbReference type="EMBL" id="KAG5443471.1"/>
    </source>
</evidence>
<dbReference type="Proteomes" id="UP000286415">
    <property type="component" value="Unassembled WGS sequence"/>
</dbReference>
<dbReference type="AlphaFoldDB" id="A0A3R7GV25"/>
<gene>
    <name evidence="1" type="ORF">CSKR_101029</name>
</gene>
<reference evidence="1 2" key="1">
    <citation type="journal article" date="2018" name="Biotechnol. Adv.">
        <title>Improved genomic resources and new bioinformatic workflow for the carcinogenic parasite Clonorchis sinensis: Biotechnological implications.</title>
        <authorList>
            <person name="Wang D."/>
            <person name="Korhonen P.K."/>
            <person name="Gasser R.B."/>
            <person name="Young N.D."/>
        </authorList>
    </citation>
    <scope>NUCLEOTIDE SEQUENCE [LARGE SCALE GENOMIC DNA]</scope>
    <source>
        <strain evidence="1">Cs-k2</strain>
    </source>
</reference>
<evidence type="ECO:0000313" key="2">
    <source>
        <dbReference type="Proteomes" id="UP000286415"/>
    </source>
</evidence>
<keyword evidence="2" id="KW-1185">Reference proteome</keyword>